<organism evidence="2 3">
    <name type="scientific">Streptomyces cylindrosporus</name>
    <dbReference type="NCBI Taxonomy" id="2927583"/>
    <lineage>
        <taxon>Bacteria</taxon>
        <taxon>Bacillati</taxon>
        <taxon>Actinomycetota</taxon>
        <taxon>Actinomycetes</taxon>
        <taxon>Kitasatosporales</taxon>
        <taxon>Streptomycetaceae</taxon>
        <taxon>Streptomyces</taxon>
    </lineage>
</organism>
<evidence type="ECO:0000313" key="3">
    <source>
        <dbReference type="Proteomes" id="UP001165269"/>
    </source>
</evidence>
<evidence type="ECO:0008006" key="4">
    <source>
        <dbReference type="Google" id="ProtNLM"/>
    </source>
</evidence>
<evidence type="ECO:0000256" key="1">
    <source>
        <dbReference type="SAM" id="SignalP"/>
    </source>
</evidence>
<keyword evidence="1" id="KW-0732">Signal</keyword>
<dbReference type="EMBL" id="JALDAY010000004">
    <property type="protein sequence ID" value="MCI3272622.1"/>
    <property type="molecule type" value="Genomic_DNA"/>
</dbReference>
<comment type="caution">
    <text evidence="2">The sequence shown here is derived from an EMBL/GenBank/DDBJ whole genome shotgun (WGS) entry which is preliminary data.</text>
</comment>
<feature type="signal peptide" evidence="1">
    <location>
        <begin position="1"/>
        <end position="31"/>
    </location>
</feature>
<accession>A0ABS9Y5X6</accession>
<keyword evidence="3" id="KW-1185">Reference proteome</keyword>
<evidence type="ECO:0000313" key="2">
    <source>
        <dbReference type="EMBL" id="MCI3272622.1"/>
    </source>
</evidence>
<name>A0ABS9Y5X6_9ACTN</name>
<protein>
    <recommendedName>
        <fullName evidence="4">Secreted protein</fullName>
    </recommendedName>
</protein>
<reference evidence="2" key="1">
    <citation type="submission" date="2022-03" db="EMBL/GenBank/DDBJ databases">
        <title>Streptomyces 7R015 and 7R016 isolated from Barleria lupulina in Thailand.</title>
        <authorList>
            <person name="Kanchanasin P."/>
            <person name="Phongsopitanun W."/>
            <person name="Tanasupawat S."/>
        </authorList>
    </citation>
    <scope>NUCLEOTIDE SEQUENCE</scope>
    <source>
        <strain evidence="2">7R015</strain>
    </source>
</reference>
<proteinExistence type="predicted"/>
<gene>
    <name evidence="2" type="ORF">MQP27_16055</name>
</gene>
<dbReference type="Proteomes" id="UP001165269">
    <property type="component" value="Unassembled WGS sequence"/>
</dbReference>
<dbReference type="RefSeq" id="WP_242765820.1">
    <property type="nucleotide sequence ID" value="NZ_JALDAY010000004.1"/>
</dbReference>
<feature type="chain" id="PRO_5045169377" description="Secreted protein" evidence="1">
    <location>
        <begin position="32"/>
        <end position="119"/>
    </location>
</feature>
<sequence length="119" mass="12507">MIWGKKAASGVLAAVLMAAGTGLVAAAPAEAAGARYKCKAEVHLDLGRPKATSSCKKTGSGKAVAKHRVKLVCDVVRGRGNPHEIPWVLFGPWVKPGQKSTVMCGFSSFTRSWSVETRA</sequence>